<comment type="caution">
    <text evidence="9">The sequence shown here is derived from an EMBL/GenBank/DDBJ whole genome shotgun (WGS) entry which is preliminary data.</text>
</comment>
<dbReference type="GO" id="GO:0005506">
    <property type="term" value="F:iron ion binding"/>
    <property type="evidence" value="ECO:0007669"/>
    <property type="project" value="InterPro"/>
</dbReference>
<dbReference type="GO" id="GO:0016020">
    <property type="term" value="C:membrane"/>
    <property type="evidence" value="ECO:0007669"/>
    <property type="project" value="GOC"/>
</dbReference>
<comment type="subcellular location">
    <subcellularLocation>
        <location evidence="1">Endomembrane system</location>
        <topology evidence="1">Multi-pass membrane protein</topology>
    </subcellularLocation>
</comment>
<keyword evidence="6 7" id="KW-0472">Membrane</keyword>
<dbReference type="GO" id="GO:0008610">
    <property type="term" value="P:lipid biosynthetic process"/>
    <property type="evidence" value="ECO:0007669"/>
    <property type="project" value="InterPro"/>
</dbReference>
<evidence type="ECO:0000256" key="5">
    <source>
        <dbReference type="ARBA" id="ARBA00023098"/>
    </source>
</evidence>
<dbReference type="InterPro" id="IPR006694">
    <property type="entry name" value="Fatty_acid_hydroxylase"/>
</dbReference>
<keyword evidence="10" id="KW-1185">Reference proteome</keyword>
<feature type="transmembrane region" description="Helical" evidence="7">
    <location>
        <begin position="146"/>
        <end position="171"/>
    </location>
</feature>
<dbReference type="GO" id="GO:0050479">
    <property type="term" value="F:glyceryl-ether monooxygenase activity"/>
    <property type="evidence" value="ECO:0007669"/>
    <property type="project" value="TreeGrafter"/>
</dbReference>
<reference evidence="9 10" key="1">
    <citation type="submission" date="2018-06" db="EMBL/GenBank/DDBJ databases">
        <title>Genomic Encyclopedia of Type Strains, Phase IV (KMG-IV): sequencing the most valuable type-strain genomes for metagenomic binning, comparative biology and taxonomic classification.</title>
        <authorList>
            <person name="Goeker M."/>
        </authorList>
    </citation>
    <scope>NUCLEOTIDE SEQUENCE [LARGE SCALE GENOMIC DNA]</scope>
    <source>
        <strain evidence="9 10">DSM 24032</strain>
    </source>
</reference>
<keyword evidence="3 7" id="KW-1133">Transmembrane helix</keyword>
<evidence type="ECO:0000256" key="1">
    <source>
        <dbReference type="ARBA" id="ARBA00004127"/>
    </source>
</evidence>
<feature type="transmembrane region" description="Helical" evidence="7">
    <location>
        <begin position="15"/>
        <end position="33"/>
    </location>
</feature>
<keyword evidence="5" id="KW-0443">Lipid metabolism</keyword>
<dbReference type="AlphaFoldDB" id="A0A395JJU5"/>
<keyword evidence="4" id="KW-0560">Oxidoreductase</keyword>
<feature type="domain" description="Fatty acid hydroxylase" evidence="8">
    <location>
        <begin position="92"/>
        <end position="226"/>
    </location>
</feature>
<proteinExistence type="predicted"/>
<dbReference type="Pfam" id="PF04116">
    <property type="entry name" value="FA_hydroxylase"/>
    <property type="match status" value="1"/>
</dbReference>
<evidence type="ECO:0000313" key="10">
    <source>
        <dbReference type="Proteomes" id="UP000253083"/>
    </source>
</evidence>
<organism evidence="9 10">
    <name type="scientific">Arenicella xantha</name>
    <dbReference type="NCBI Taxonomy" id="644221"/>
    <lineage>
        <taxon>Bacteria</taxon>
        <taxon>Pseudomonadati</taxon>
        <taxon>Pseudomonadota</taxon>
        <taxon>Gammaproteobacteria</taxon>
        <taxon>Arenicellales</taxon>
        <taxon>Arenicellaceae</taxon>
        <taxon>Arenicella</taxon>
    </lineage>
</organism>
<dbReference type="EMBL" id="QNRT01000002">
    <property type="protein sequence ID" value="RBP50685.1"/>
    <property type="molecule type" value="Genomic_DNA"/>
</dbReference>
<dbReference type="OrthoDB" id="9770329at2"/>
<evidence type="ECO:0000256" key="7">
    <source>
        <dbReference type="SAM" id="Phobius"/>
    </source>
</evidence>
<dbReference type="PANTHER" id="PTHR21624:SF1">
    <property type="entry name" value="ALKYLGLYCEROL MONOOXYGENASE"/>
    <property type="match status" value="1"/>
</dbReference>
<feature type="transmembrane region" description="Helical" evidence="7">
    <location>
        <begin position="88"/>
        <end position="106"/>
    </location>
</feature>
<feature type="transmembrane region" description="Helical" evidence="7">
    <location>
        <begin position="54"/>
        <end position="76"/>
    </location>
</feature>
<dbReference type="RefSeq" id="WP_113953527.1">
    <property type="nucleotide sequence ID" value="NZ_QNRT01000002.1"/>
</dbReference>
<name>A0A395JJU5_9GAMM</name>
<dbReference type="Proteomes" id="UP000253083">
    <property type="component" value="Unassembled WGS sequence"/>
</dbReference>
<gene>
    <name evidence="9" type="ORF">DFR28_10296</name>
</gene>
<evidence type="ECO:0000256" key="6">
    <source>
        <dbReference type="ARBA" id="ARBA00023136"/>
    </source>
</evidence>
<evidence type="ECO:0000256" key="2">
    <source>
        <dbReference type="ARBA" id="ARBA00022692"/>
    </source>
</evidence>
<accession>A0A395JJU5</accession>
<evidence type="ECO:0000256" key="3">
    <source>
        <dbReference type="ARBA" id="ARBA00022989"/>
    </source>
</evidence>
<protein>
    <submittedName>
        <fullName evidence="9">Sterol desaturase/sphingolipid hydroxylase (Fatty acid hydroxylase superfamily)</fullName>
    </submittedName>
</protein>
<dbReference type="PANTHER" id="PTHR21624">
    <property type="entry name" value="STEROL DESATURASE-RELATED PROTEIN"/>
    <property type="match status" value="1"/>
</dbReference>
<dbReference type="InterPro" id="IPR051689">
    <property type="entry name" value="Sterol_desaturase/TMEM195"/>
</dbReference>
<evidence type="ECO:0000256" key="4">
    <source>
        <dbReference type="ARBA" id="ARBA00023002"/>
    </source>
</evidence>
<sequence length="313" mass="36985">MDLKNIINEFSQDDLIYVFLPIFFAALLIEWIYSRRYRPELFEIGDTKASIWMMLLVGVVDLAPKFLAFIALVYLADLSPLRDIVRRQWWAWVLLFLLDDFIYYWFHRLNHQVRLFWAGHVSHHSAIRMNFATALRQGVGERLHKYLFWLPLPLLGFDPLMILTVMAWNLFYQYWLHTELIGRLPTWFEWIFNTPSHHRVHHASNIRYLDCNHGGMLIIWDRLFGSFSKEVATEKPVYGLTTNITSLRPIDVATHEYRAILSDVHRATSWSDKLRYLFLAPGWSHDGEDKRSKVLRSKVLRSNSDSNTDEVAG</sequence>
<dbReference type="GO" id="GO:0012505">
    <property type="term" value="C:endomembrane system"/>
    <property type="evidence" value="ECO:0007669"/>
    <property type="project" value="UniProtKB-SubCell"/>
</dbReference>
<dbReference type="GO" id="GO:0006643">
    <property type="term" value="P:membrane lipid metabolic process"/>
    <property type="evidence" value="ECO:0007669"/>
    <property type="project" value="TreeGrafter"/>
</dbReference>
<evidence type="ECO:0000313" key="9">
    <source>
        <dbReference type="EMBL" id="RBP50685.1"/>
    </source>
</evidence>
<dbReference type="InParanoid" id="A0A395JJU5"/>
<keyword evidence="2 7" id="KW-0812">Transmembrane</keyword>
<evidence type="ECO:0000259" key="8">
    <source>
        <dbReference type="Pfam" id="PF04116"/>
    </source>
</evidence>